<evidence type="ECO:0000313" key="1">
    <source>
        <dbReference type="EMBL" id="QHT10119.1"/>
    </source>
</evidence>
<protein>
    <submittedName>
        <fullName evidence="1">Uncharacterized protein</fullName>
    </submittedName>
</protein>
<dbReference type="AlphaFoldDB" id="A0A6C0D2J4"/>
<accession>A0A6C0D2J4</accession>
<organism evidence="1">
    <name type="scientific">viral metagenome</name>
    <dbReference type="NCBI Taxonomy" id="1070528"/>
    <lineage>
        <taxon>unclassified sequences</taxon>
        <taxon>metagenomes</taxon>
        <taxon>organismal metagenomes</taxon>
    </lineage>
</organism>
<dbReference type="EMBL" id="MN739518">
    <property type="protein sequence ID" value="QHT10119.1"/>
    <property type="molecule type" value="Genomic_DNA"/>
</dbReference>
<proteinExistence type="predicted"/>
<sequence length="90" mass="10161">MEFFKKRSTSSSKILPSCPCSSHIFHSSVISYSLPALAKNYYLKYEESTKTILKVPSSTRGAILVNNPYNRPVMVSYDKSSQQFCFFSGC</sequence>
<name>A0A6C0D2J4_9ZZZZ</name>
<reference evidence="1" key="1">
    <citation type="journal article" date="2020" name="Nature">
        <title>Giant virus diversity and host interactions through global metagenomics.</title>
        <authorList>
            <person name="Schulz F."/>
            <person name="Roux S."/>
            <person name="Paez-Espino D."/>
            <person name="Jungbluth S."/>
            <person name="Walsh D.A."/>
            <person name="Denef V.J."/>
            <person name="McMahon K.D."/>
            <person name="Konstantinidis K.T."/>
            <person name="Eloe-Fadrosh E.A."/>
            <person name="Kyrpides N.C."/>
            <person name="Woyke T."/>
        </authorList>
    </citation>
    <scope>NUCLEOTIDE SEQUENCE</scope>
    <source>
        <strain evidence="1">GVMAG-M-3300023174-104</strain>
    </source>
</reference>